<evidence type="ECO:0000256" key="9">
    <source>
        <dbReference type="ARBA" id="ARBA00023201"/>
    </source>
</evidence>
<feature type="transmembrane region" description="Helical" evidence="10">
    <location>
        <begin position="208"/>
        <end position="229"/>
    </location>
</feature>
<evidence type="ECO:0000256" key="7">
    <source>
        <dbReference type="ARBA" id="ARBA00023065"/>
    </source>
</evidence>
<feature type="transmembrane region" description="Helical" evidence="10">
    <location>
        <begin position="361"/>
        <end position="380"/>
    </location>
</feature>
<dbReference type="Pfam" id="PF00999">
    <property type="entry name" value="Na_H_Exchanger"/>
    <property type="match status" value="1"/>
</dbReference>
<dbReference type="GO" id="GO:0005886">
    <property type="term" value="C:plasma membrane"/>
    <property type="evidence" value="ECO:0007669"/>
    <property type="project" value="UniProtKB-SubCell"/>
</dbReference>
<evidence type="ECO:0000256" key="2">
    <source>
        <dbReference type="ARBA" id="ARBA00022448"/>
    </source>
</evidence>
<feature type="transmembrane region" description="Helical" evidence="10">
    <location>
        <begin position="241"/>
        <end position="268"/>
    </location>
</feature>
<evidence type="ECO:0000256" key="8">
    <source>
        <dbReference type="ARBA" id="ARBA00023136"/>
    </source>
</evidence>
<dbReference type="InterPro" id="IPR000595">
    <property type="entry name" value="cNMP-bd_dom"/>
</dbReference>
<comment type="subcellular location">
    <subcellularLocation>
        <location evidence="1">Cell membrane</location>
        <topology evidence="1">Multi-pass membrane protein</topology>
    </subcellularLocation>
</comment>
<keyword evidence="3" id="KW-1003">Cell membrane</keyword>
<dbReference type="GO" id="GO:0015385">
    <property type="term" value="F:sodium:proton antiporter activity"/>
    <property type="evidence" value="ECO:0007669"/>
    <property type="project" value="InterPro"/>
</dbReference>
<feature type="transmembrane region" description="Helical" evidence="10">
    <location>
        <begin position="57"/>
        <end position="80"/>
    </location>
</feature>
<dbReference type="InterPro" id="IPR006153">
    <property type="entry name" value="Cation/H_exchanger_TM"/>
</dbReference>
<dbReference type="SUPFAM" id="SSF51206">
    <property type="entry name" value="cAMP-binding domain-like"/>
    <property type="match status" value="1"/>
</dbReference>
<dbReference type="PANTHER" id="PTHR10110">
    <property type="entry name" value="SODIUM/HYDROGEN EXCHANGER"/>
    <property type="match status" value="1"/>
</dbReference>
<dbReference type="InterPro" id="IPR018490">
    <property type="entry name" value="cNMP-bd_dom_sf"/>
</dbReference>
<keyword evidence="7" id="KW-0406">Ion transport</keyword>
<dbReference type="GO" id="GO:0098719">
    <property type="term" value="P:sodium ion import across plasma membrane"/>
    <property type="evidence" value="ECO:0007669"/>
    <property type="project" value="TreeGrafter"/>
</dbReference>
<dbReference type="CDD" id="cd00038">
    <property type="entry name" value="CAP_ED"/>
    <property type="match status" value="1"/>
</dbReference>
<dbReference type="AlphaFoldDB" id="A0AAU8AQJ6"/>
<geneLocation type="plasmid" evidence="12">
    <name>unnamed1</name>
</geneLocation>
<organism evidence="12">
    <name type="scientific">Alloyangia sp. H15</name>
    <dbReference type="NCBI Taxonomy" id="3029062"/>
    <lineage>
        <taxon>Bacteria</taxon>
        <taxon>Pseudomonadati</taxon>
        <taxon>Pseudomonadota</taxon>
        <taxon>Alphaproteobacteria</taxon>
        <taxon>Rhodobacterales</taxon>
        <taxon>Roseobacteraceae</taxon>
        <taxon>Alloyangia</taxon>
    </lineage>
</organism>
<dbReference type="RefSeq" id="WP_353475679.1">
    <property type="nucleotide sequence ID" value="NZ_CP123386.1"/>
</dbReference>
<feature type="transmembrane region" description="Helical" evidence="10">
    <location>
        <begin position="320"/>
        <end position="341"/>
    </location>
</feature>
<sequence length="835" mass="91565">MDVVIVTAVIASLFLVIAAAEPLADRLRLPYSAILALLGIFIGSAAIFLLRTDITDALNPFAAAIINLPIRSNVFLYVFLPTLLFQATLGMNLRRMLDDWVPILVLAIVAVVAATLFVGLALSWTSSLPIMACFLVGAIVSTTDPSAVVGIFRSIAAPRRLVRIIEGESLLNDAAAIALFGLFMGFVMEGVPDPTALGAIAQFPKLLGGGALAGWLVAQGAIGAMALLARYEKAQLSVSIALPYLAYIGSEQVFGASGVIAVVVSGLTLNLVGPGKIPPTAWANLKDVWDILAHWAGALIFILAALLIPRLLEDVHSRDFVLILVVVAAAMAARGAILSGLLPILRILRLSPRIERPYRVAILWGGLRGALTLALALAVTESFRVPIEVKRLVGILATGFTLWTLLVQGTTLTWVIKRLGLDKLAPLDQALSNQVVAVALQSVREQVSTTTDTYGLDREIVRAEAKRFGSRLDKAVKAAEEGDEILDRDRITLGLIALAGAERDATTARIRERTLSLRLAQKALSDCDRLIEGARSEGRTGYQRAARASTRYGAPFRAALFAHNRLHISGPLGRMTADRFDLLLSQRQILRDLDSFIDGRIRRIHGRRVADLLRELLARRREAAETALEGLRLQYPGYAEELERRFIRRTALRLEEGEYETMHDDGLIGAELYTALKQDLSRRRARAEERPPLDLSVQRTELVRQFPLFADLEEKEIRSLARTLRTRYAAPGDIIIRRDSTARSVWFIASGAVEQQAGGQSFRLGRGEMCGQLALLMPMRRRRSEVRAIAPSTLLRLDESRFKRLLKRSEKLREAVRQSAERRGLDVSSILGEDA</sequence>
<dbReference type="Gene3D" id="2.60.120.10">
    <property type="entry name" value="Jelly Rolls"/>
    <property type="match status" value="1"/>
</dbReference>
<dbReference type="SMART" id="SM00100">
    <property type="entry name" value="cNMP"/>
    <property type="match status" value="1"/>
</dbReference>
<dbReference type="InterPro" id="IPR014710">
    <property type="entry name" value="RmlC-like_jellyroll"/>
</dbReference>
<gene>
    <name evidence="12" type="ORF">PVT71_24140</name>
</gene>
<keyword evidence="12" id="KW-0614">Plasmid</keyword>
<feature type="transmembrane region" description="Helical" evidence="10">
    <location>
        <begin position="170"/>
        <end position="188"/>
    </location>
</feature>
<dbReference type="GO" id="GO:0051453">
    <property type="term" value="P:regulation of intracellular pH"/>
    <property type="evidence" value="ECO:0007669"/>
    <property type="project" value="TreeGrafter"/>
</dbReference>
<keyword evidence="9" id="KW-0739">Sodium transport</keyword>
<feature type="transmembrane region" description="Helical" evidence="10">
    <location>
        <begin position="30"/>
        <end position="50"/>
    </location>
</feature>
<protein>
    <submittedName>
        <fullName evidence="12">Cation:proton antiporter</fullName>
    </submittedName>
</protein>
<dbReference type="PANTHER" id="PTHR10110:SF86">
    <property type="entry name" value="SODIUM_HYDROGEN EXCHANGER 7"/>
    <property type="match status" value="1"/>
</dbReference>
<dbReference type="InterPro" id="IPR018422">
    <property type="entry name" value="Cation/H_exchanger_CPA1"/>
</dbReference>
<evidence type="ECO:0000256" key="1">
    <source>
        <dbReference type="ARBA" id="ARBA00004651"/>
    </source>
</evidence>
<dbReference type="EMBL" id="CP123386">
    <property type="protein sequence ID" value="XCC96787.1"/>
    <property type="molecule type" value="Genomic_DNA"/>
</dbReference>
<dbReference type="Gene3D" id="6.10.140.1330">
    <property type="match status" value="1"/>
</dbReference>
<reference evidence="12" key="1">
    <citation type="submission" date="2023-02" db="EMBL/GenBank/DDBJ databases">
        <title>Description and genomic characterization of Salipiger bruguierae sp. nov., isolated from the sediment of mangrove plant Bruguiera sexangula.</title>
        <authorList>
            <person name="Long M."/>
        </authorList>
    </citation>
    <scope>NUCLEOTIDE SEQUENCE</scope>
    <source>
        <strain evidence="12">H15</strain>
        <plasmid evidence="12">unnamed1</plasmid>
    </source>
</reference>
<feature type="transmembrane region" description="Helical" evidence="10">
    <location>
        <begin position="100"/>
        <end position="122"/>
    </location>
</feature>
<evidence type="ECO:0000256" key="6">
    <source>
        <dbReference type="ARBA" id="ARBA00023053"/>
    </source>
</evidence>
<evidence type="ECO:0000256" key="4">
    <source>
        <dbReference type="ARBA" id="ARBA00022692"/>
    </source>
</evidence>
<dbReference type="GO" id="GO:0015386">
    <property type="term" value="F:potassium:proton antiporter activity"/>
    <property type="evidence" value="ECO:0007669"/>
    <property type="project" value="TreeGrafter"/>
</dbReference>
<keyword evidence="6" id="KW-0915">Sodium</keyword>
<keyword evidence="4 10" id="KW-0812">Transmembrane</keyword>
<dbReference type="PROSITE" id="PS50042">
    <property type="entry name" value="CNMP_BINDING_3"/>
    <property type="match status" value="1"/>
</dbReference>
<evidence type="ECO:0000313" key="12">
    <source>
        <dbReference type="EMBL" id="XCC96787.1"/>
    </source>
</evidence>
<keyword evidence="5 10" id="KW-1133">Transmembrane helix</keyword>
<evidence type="ECO:0000256" key="3">
    <source>
        <dbReference type="ARBA" id="ARBA00022475"/>
    </source>
</evidence>
<dbReference type="Pfam" id="PF00027">
    <property type="entry name" value="cNMP_binding"/>
    <property type="match status" value="1"/>
</dbReference>
<keyword evidence="2" id="KW-0813">Transport</keyword>
<name>A0AAU8AQJ6_9RHOB</name>
<evidence type="ECO:0000256" key="10">
    <source>
        <dbReference type="SAM" id="Phobius"/>
    </source>
</evidence>
<feature type="transmembrane region" description="Helical" evidence="10">
    <location>
        <begin position="392"/>
        <end position="416"/>
    </location>
</feature>
<evidence type="ECO:0000256" key="5">
    <source>
        <dbReference type="ARBA" id="ARBA00022989"/>
    </source>
</evidence>
<proteinExistence type="predicted"/>
<feature type="domain" description="Cyclic nucleotide-binding" evidence="11">
    <location>
        <begin position="708"/>
        <end position="823"/>
    </location>
</feature>
<keyword evidence="8 10" id="KW-0472">Membrane</keyword>
<accession>A0AAU8AQJ6</accession>
<feature type="transmembrane region" description="Helical" evidence="10">
    <location>
        <begin position="288"/>
        <end position="308"/>
    </location>
</feature>
<evidence type="ECO:0000259" key="11">
    <source>
        <dbReference type="PROSITE" id="PS50042"/>
    </source>
</evidence>